<dbReference type="EMBL" id="CP010835">
    <property type="protein sequence ID" value="AMM53736.1"/>
    <property type="molecule type" value="Genomic_DNA"/>
</dbReference>
<accession>A0A127BAP9</accession>
<feature type="transmembrane region" description="Helical" evidence="1">
    <location>
        <begin position="42"/>
        <end position="62"/>
    </location>
</feature>
<reference evidence="2 3" key="2">
    <citation type="journal article" date="2016" name="Int. J. Syst. Evol. Microbiol.">
        <title>Pyrococcus kukulkanii sp. nov., a hyperthermophilic, piezophilic archaeon isolated from a deep-sea hydrothermal vent.</title>
        <authorList>
            <person name="Callac N."/>
            <person name="Oger P."/>
            <person name="Lesongeur F."/>
            <person name="Rattray J.E."/>
            <person name="Vannier P."/>
            <person name="Michoud G."/>
            <person name="Beauverger M."/>
            <person name="Gayet N."/>
            <person name="Rouxel O."/>
            <person name="Jebbar M."/>
            <person name="Godfroy A."/>
        </authorList>
    </citation>
    <scope>NUCLEOTIDE SEQUENCE [LARGE SCALE GENOMIC DNA]</scope>
    <source>
        <strain evidence="2 3">NCB100</strain>
    </source>
</reference>
<keyword evidence="1" id="KW-0472">Membrane</keyword>
<keyword evidence="1" id="KW-1133">Transmembrane helix</keyword>
<dbReference type="AlphaFoldDB" id="A0A127BAP9"/>
<dbReference type="KEGG" id="pyc:TQ32_04010"/>
<reference evidence="3" key="1">
    <citation type="submission" date="2015-02" db="EMBL/GenBank/DDBJ databases">
        <title>Pyrococcus kukulkanii sp. nov., a novel hyperthermophilic archaeon isolated from a deep-sea hydrothermal vent at the Guaymas Basin.</title>
        <authorList>
            <person name="Oger P.M."/>
            <person name="Callac N."/>
            <person name="Jebbar M."/>
            <person name="Godfroy A."/>
        </authorList>
    </citation>
    <scope>NUCLEOTIDE SEQUENCE [LARGE SCALE GENOMIC DNA]</scope>
    <source>
        <strain evidence="3">NCB100</strain>
    </source>
</reference>
<gene>
    <name evidence="2" type="ORF">TQ32_04010</name>
</gene>
<sequence>MEALILFMQIPNKKDLETAVAVRETMGKEAEVERKVPREYSWVDYLIVFGLLVLLIFGAYIITR</sequence>
<evidence type="ECO:0000313" key="3">
    <source>
        <dbReference type="Proteomes" id="UP000070587"/>
    </source>
</evidence>
<organism evidence="2 3">
    <name type="scientific">Pyrococcus kukulkanii</name>
    <dbReference type="NCBI Taxonomy" id="1609559"/>
    <lineage>
        <taxon>Archaea</taxon>
        <taxon>Methanobacteriati</taxon>
        <taxon>Methanobacteriota</taxon>
        <taxon>Thermococci</taxon>
        <taxon>Thermococcales</taxon>
        <taxon>Thermococcaceae</taxon>
        <taxon>Pyrococcus</taxon>
    </lineage>
</organism>
<proteinExistence type="predicted"/>
<dbReference type="Proteomes" id="UP000070587">
    <property type="component" value="Chromosome"/>
</dbReference>
<keyword evidence="1" id="KW-0812">Transmembrane</keyword>
<dbReference type="STRING" id="1609559.TQ32_04010"/>
<name>A0A127BAP9_9EURY</name>
<dbReference type="PATRIC" id="fig|1609559.3.peg.835"/>
<protein>
    <submittedName>
        <fullName evidence="2">Uncharacterized protein</fullName>
    </submittedName>
</protein>
<evidence type="ECO:0000313" key="2">
    <source>
        <dbReference type="EMBL" id="AMM53736.1"/>
    </source>
</evidence>
<evidence type="ECO:0000256" key="1">
    <source>
        <dbReference type="SAM" id="Phobius"/>
    </source>
</evidence>